<evidence type="ECO:0000256" key="2">
    <source>
        <dbReference type="ARBA" id="ARBA00006856"/>
    </source>
</evidence>
<feature type="compositionally biased region" description="Acidic residues" evidence="4">
    <location>
        <begin position="306"/>
        <end position="332"/>
    </location>
</feature>
<dbReference type="InterPro" id="IPR016024">
    <property type="entry name" value="ARM-type_fold"/>
</dbReference>
<dbReference type="PANTHER" id="PTHR18034:SF4">
    <property type="entry name" value="NUCLEOLAR MIF4G DOMAIN-CONTAINING PROTEIN 1"/>
    <property type="match status" value="1"/>
</dbReference>
<dbReference type="Proteomes" id="UP001345691">
    <property type="component" value="Unassembled WGS sequence"/>
</dbReference>
<reference evidence="6 7" key="1">
    <citation type="submission" date="2023-08" db="EMBL/GenBank/DDBJ databases">
        <title>Black Yeasts Isolated from many extreme environments.</title>
        <authorList>
            <person name="Coleine C."/>
            <person name="Stajich J.E."/>
            <person name="Selbmann L."/>
        </authorList>
    </citation>
    <scope>NUCLEOTIDE SEQUENCE [LARGE SCALE GENOMIC DNA]</scope>
    <source>
        <strain evidence="6 7">CCFEE 6328</strain>
    </source>
</reference>
<name>A0ABR0JSP4_9EURO</name>
<dbReference type="SUPFAM" id="SSF48371">
    <property type="entry name" value="ARM repeat"/>
    <property type="match status" value="1"/>
</dbReference>
<dbReference type="Gene3D" id="1.25.40.180">
    <property type="match status" value="1"/>
</dbReference>
<sequence length="909" mass="102519">MSDALRYRLSPPKSTRPRNIFWLDKLRQETAEFFFVKHTSIRAGSRMHMSRLNGRPLDGIKLPFALQKELGLDEKKPNGRQRPGAVQKRKEQRKAGRLEKKHNIRGSRPHTRPFADNEESEEEHDEDVYHKRIPLPVPTKKKTTQASTRNAETRPKSILKKPRQPSPSLSEPSSHSESRSESPGLVLDASSKAFRERAEQDDAEISVLEKRLGLKKKALPKSFEVDGLDDLLGGLDEDSADRGVKRKSEGEQWLERKRRKALAQQEESEEEDTDVNIDGLDAGDSLDGTDDSDNLDNLHEGGLSEDGFDLGSDLDEDDFSDEQTENSNEDGFDGFGSGKEEESVPPKKIRENPYVAPVTSNTPTAKYVPPSLRKAQNSEGASLERLKRQIQGHLNKLSKANLVSILGEIEKVYQSNPRQDVTSVLIELLLTLFYNKATLPNTFVILHAAFAAAVYKVIGVDFGAELLSQLVDRFDQYHSDSATGKESLNMISLLSNLFTFNVVSSAIIFDHIRLLLVRLSENNTELLLRMIRDCGPQLRQDDPSSMKAIVQLMQKEAARMNSAGDQMSVRTKFMIETITDLKNNKMKAATNNAGLSSEHITQMRKVLGSLNNRALRASDPLRITRNDIQNSDKKGKWWLVGASWKGNDNTPAIEEAVTRVTDNDLLLDDAESVDLLALARRYGMNTDVRRSIFIALLSAVDYQDAHMRLFKLRLKRNQEQEIPKVLLRCAAGEKPYNHYYTLVAKRLCLDKRMRKGFQFALWSFFRRTGETPDMDEAEDNDEDQNIDMSEIANMARLYAHLILDGAETLGVLKVLDLAYIKERTTMFVELLLIMIMTEANSAKQGSLERLFERTAETSQIIKRLQYFIKKNVRKSDLVSKADKATVQRGCKIALDTLARLDAMGGGVAE</sequence>
<proteinExistence type="inferred from homology"/>
<dbReference type="Pfam" id="PF02854">
    <property type="entry name" value="MIF4G"/>
    <property type="match status" value="1"/>
</dbReference>
<accession>A0ABR0JSP4</accession>
<evidence type="ECO:0000259" key="5">
    <source>
        <dbReference type="PROSITE" id="PS51366"/>
    </source>
</evidence>
<feature type="compositionally biased region" description="Acidic residues" evidence="4">
    <location>
        <begin position="116"/>
        <end position="126"/>
    </location>
</feature>
<dbReference type="InterPro" id="IPR003890">
    <property type="entry name" value="MIF4G-like_typ-3"/>
</dbReference>
<dbReference type="EMBL" id="JAVRRF010000001">
    <property type="protein sequence ID" value="KAK5068981.1"/>
    <property type="molecule type" value="Genomic_DNA"/>
</dbReference>
<protein>
    <submittedName>
        <fullName evidence="6">Suppressor of glycerol defect</fullName>
    </submittedName>
</protein>
<dbReference type="SMART" id="SM00543">
    <property type="entry name" value="MIF4G"/>
    <property type="match status" value="1"/>
</dbReference>
<dbReference type="Pfam" id="PF02847">
    <property type="entry name" value="MA3"/>
    <property type="match status" value="1"/>
</dbReference>
<feature type="domain" description="MI" evidence="5">
    <location>
        <begin position="687"/>
        <end position="817"/>
    </location>
</feature>
<gene>
    <name evidence="6" type="primary">SGD1</name>
    <name evidence="6" type="ORF">LTR69_001104</name>
</gene>
<evidence type="ECO:0000313" key="7">
    <source>
        <dbReference type="Proteomes" id="UP001345691"/>
    </source>
</evidence>
<dbReference type="InterPro" id="IPR003891">
    <property type="entry name" value="Initiation_fac_eIF4g_MI"/>
</dbReference>
<feature type="region of interest" description="Disordered" evidence="4">
    <location>
        <begin position="71"/>
        <end position="206"/>
    </location>
</feature>
<dbReference type="PROSITE" id="PS00018">
    <property type="entry name" value="EF_HAND_1"/>
    <property type="match status" value="1"/>
</dbReference>
<dbReference type="SMART" id="SM00544">
    <property type="entry name" value="MA3"/>
    <property type="match status" value="1"/>
</dbReference>
<keyword evidence="3" id="KW-0539">Nucleus</keyword>
<feature type="compositionally biased region" description="Basic and acidic residues" evidence="4">
    <location>
        <begin position="240"/>
        <end position="255"/>
    </location>
</feature>
<feature type="region of interest" description="Disordered" evidence="4">
    <location>
        <begin position="223"/>
        <end position="346"/>
    </location>
</feature>
<comment type="caution">
    <text evidence="6">The sequence shown here is derived from an EMBL/GenBank/DDBJ whole genome shotgun (WGS) entry which is preliminary data.</text>
</comment>
<evidence type="ECO:0000256" key="3">
    <source>
        <dbReference type="ARBA" id="ARBA00023242"/>
    </source>
</evidence>
<dbReference type="InterPro" id="IPR050781">
    <property type="entry name" value="CWC22_splicing_factor"/>
</dbReference>
<comment type="similarity">
    <text evidence="2">Belongs to the CWC22 family.</text>
</comment>
<evidence type="ECO:0000313" key="6">
    <source>
        <dbReference type="EMBL" id="KAK5068981.1"/>
    </source>
</evidence>
<dbReference type="PROSITE" id="PS51366">
    <property type="entry name" value="MI"/>
    <property type="match status" value="1"/>
</dbReference>
<keyword evidence="7" id="KW-1185">Reference proteome</keyword>
<dbReference type="InterPro" id="IPR018247">
    <property type="entry name" value="EF_Hand_1_Ca_BS"/>
</dbReference>
<dbReference type="PANTHER" id="PTHR18034">
    <property type="entry name" value="CELL CYCLE CONTROL PROTEIN CWF22-RELATED"/>
    <property type="match status" value="1"/>
</dbReference>
<comment type="subcellular location">
    <subcellularLocation>
        <location evidence="1">Nucleus</location>
        <location evidence="1">Nucleolus</location>
    </subcellularLocation>
</comment>
<feature type="compositionally biased region" description="Acidic residues" evidence="4">
    <location>
        <begin position="266"/>
        <end position="275"/>
    </location>
</feature>
<evidence type="ECO:0000256" key="1">
    <source>
        <dbReference type="ARBA" id="ARBA00004604"/>
    </source>
</evidence>
<evidence type="ECO:0000256" key="4">
    <source>
        <dbReference type="SAM" id="MobiDB-lite"/>
    </source>
</evidence>
<feature type="region of interest" description="Disordered" evidence="4">
    <location>
        <begin position="354"/>
        <end position="373"/>
    </location>
</feature>
<organism evidence="6 7">
    <name type="scientific">Exophiala sideris</name>
    <dbReference type="NCBI Taxonomy" id="1016849"/>
    <lineage>
        <taxon>Eukaryota</taxon>
        <taxon>Fungi</taxon>
        <taxon>Dikarya</taxon>
        <taxon>Ascomycota</taxon>
        <taxon>Pezizomycotina</taxon>
        <taxon>Eurotiomycetes</taxon>
        <taxon>Chaetothyriomycetidae</taxon>
        <taxon>Chaetothyriales</taxon>
        <taxon>Herpotrichiellaceae</taxon>
        <taxon>Exophiala</taxon>
    </lineage>
</organism>
<feature type="compositionally biased region" description="Basic residues" evidence="4">
    <location>
        <begin position="99"/>
        <end position="111"/>
    </location>
</feature>